<dbReference type="PANTHER" id="PTHR31110">
    <property type="entry name" value="PESTICIDAL CRYSTAL CRY8BA PROTEIN"/>
    <property type="match status" value="1"/>
</dbReference>
<dbReference type="PANTHER" id="PTHR31110:SF3">
    <property type="entry name" value="PORTAL PROTEIN"/>
    <property type="match status" value="1"/>
</dbReference>
<protein>
    <submittedName>
        <fullName evidence="1">Putative ovule protein</fullName>
    </submittedName>
</protein>
<evidence type="ECO:0000313" key="1">
    <source>
        <dbReference type="EMBL" id="JAP14148.1"/>
    </source>
</evidence>
<name>A0A0V0H1D0_SOLCH</name>
<organism evidence="1">
    <name type="scientific">Solanum chacoense</name>
    <name type="common">Chaco potato</name>
    <dbReference type="NCBI Taxonomy" id="4108"/>
    <lineage>
        <taxon>Eukaryota</taxon>
        <taxon>Viridiplantae</taxon>
        <taxon>Streptophyta</taxon>
        <taxon>Embryophyta</taxon>
        <taxon>Tracheophyta</taxon>
        <taxon>Spermatophyta</taxon>
        <taxon>Magnoliopsida</taxon>
        <taxon>eudicotyledons</taxon>
        <taxon>Gunneridae</taxon>
        <taxon>Pentapetalae</taxon>
        <taxon>asterids</taxon>
        <taxon>lamiids</taxon>
        <taxon>Solanales</taxon>
        <taxon>Solanaceae</taxon>
        <taxon>Solanoideae</taxon>
        <taxon>Solaneae</taxon>
        <taxon>Solanum</taxon>
    </lineage>
</organism>
<sequence>MSQLQQKIVWSYIHELLVPVMKARSDRSMTRQEKSLLLDCETEIEGLLATVFENYKSLDESCPTGLADMSVPIPETAAPALAPAVQIYTLRHDILAQDAQMTLRNYIQTAAAKRCRKHMMETDDFLSINLDGFVHGFSNDIHCLFEDEEPLLQHIK</sequence>
<reference evidence="1" key="1">
    <citation type="submission" date="2015-12" db="EMBL/GenBank/DDBJ databases">
        <title>Gene expression during late stages of embryo sac development: a critical building block for successful pollen-pistil interactions.</title>
        <authorList>
            <person name="Liu Y."/>
            <person name="Joly V."/>
            <person name="Sabar M."/>
            <person name="Matton D.P."/>
        </authorList>
    </citation>
    <scope>NUCLEOTIDE SEQUENCE</scope>
</reference>
<dbReference type="EMBL" id="GEDG01026982">
    <property type="protein sequence ID" value="JAP14148.1"/>
    <property type="molecule type" value="Transcribed_RNA"/>
</dbReference>
<dbReference type="AlphaFoldDB" id="A0A0V0H1D0"/>
<accession>A0A0V0H1D0</accession>
<proteinExistence type="predicted"/>